<name>A0A381P4N8_9ZZZZ</name>
<keyword evidence="17" id="KW-0170">Cobalt</keyword>
<comment type="similarity">
    <text evidence="6">Belongs to the sugar phosphate cyclases superfamily. Dehydroquinate synthase family.</text>
</comment>
<evidence type="ECO:0000256" key="16">
    <source>
        <dbReference type="ARBA" id="ARBA00023239"/>
    </source>
</evidence>
<evidence type="ECO:0000256" key="8">
    <source>
        <dbReference type="ARBA" id="ARBA00017684"/>
    </source>
</evidence>
<keyword evidence="9" id="KW-0963">Cytoplasm</keyword>
<comment type="cofactor">
    <cofactor evidence="3">
        <name>Co(2+)</name>
        <dbReference type="ChEBI" id="CHEBI:48828"/>
    </cofactor>
</comment>
<evidence type="ECO:0000256" key="7">
    <source>
        <dbReference type="ARBA" id="ARBA00013031"/>
    </source>
</evidence>
<keyword evidence="10" id="KW-0028">Amino-acid biosynthesis</keyword>
<evidence type="ECO:0000256" key="12">
    <source>
        <dbReference type="ARBA" id="ARBA00022741"/>
    </source>
</evidence>
<dbReference type="EMBL" id="UINC01000792">
    <property type="protein sequence ID" value="SUZ61279.1"/>
    <property type="molecule type" value="Genomic_DNA"/>
</dbReference>
<evidence type="ECO:0000256" key="11">
    <source>
        <dbReference type="ARBA" id="ARBA00022723"/>
    </source>
</evidence>
<dbReference type="InterPro" id="IPR016037">
    <property type="entry name" value="DHQ_synth_AroB"/>
</dbReference>
<keyword evidence="16" id="KW-0456">Lyase</keyword>
<proteinExistence type="inferred from homology"/>
<evidence type="ECO:0000259" key="19">
    <source>
        <dbReference type="Pfam" id="PF24621"/>
    </source>
</evidence>
<dbReference type="Gene3D" id="3.40.50.1970">
    <property type="match status" value="1"/>
</dbReference>
<dbReference type="PIRSF" id="PIRSF001455">
    <property type="entry name" value="DHQ_synth"/>
    <property type="match status" value="1"/>
</dbReference>
<dbReference type="PANTHER" id="PTHR43622">
    <property type="entry name" value="3-DEHYDROQUINATE SYNTHASE"/>
    <property type="match status" value="1"/>
</dbReference>
<accession>A0A381P4N8</accession>
<keyword evidence="11" id="KW-0479">Metal-binding</keyword>
<evidence type="ECO:0000256" key="5">
    <source>
        <dbReference type="ARBA" id="ARBA00004661"/>
    </source>
</evidence>
<dbReference type="InterPro" id="IPR030963">
    <property type="entry name" value="DHQ_synth_fam"/>
</dbReference>
<evidence type="ECO:0000313" key="20">
    <source>
        <dbReference type="EMBL" id="SUZ61279.1"/>
    </source>
</evidence>
<evidence type="ECO:0000256" key="13">
    <source>
        <dbReference type="ARBA" id="ARBA00022833"/>
    </source>
</evidence>
<reference evidence="20" key="1">
    <citation type="submission" date="2018-05" db="EMBL/GenBank/DDBJ databases">
        <authorList>
            <person name="Lanie J.A."/>
            <person name="Ng W.-L."/>
            <person name="Kazmierczak K.M."/>
            <person name="Andrzejewski T.M."/>
            <person name="Davidsen T.M."/>
            <person name="Wayne K.J."/>
            <person name="Tettelin H."/>
            <person name="Glass J.I."/>
            <person name="Rusch D."/>
            <person name="Podicherti R."/>
            <person name="Tsui H.-C.T."/>
            <person name="Winkler M.E."/>
        </authorList>
    </citation>
    <scope>NUCLEOTIDE SEQUENCE</scope>
</reference>
<evidence type="ECO:0000256" key="10">
    <source>
        <dbReference type="ARBA" id="ARBA00022605"/>
    </source>
</evidence>
<dbReference type="HAMAP" id="MF_00110">
    <property type="entry name" value="DHQ_synthase"/>
    <property type="match status" value="1"/>
</dbReference>
<keyword evidence="12" id="KW-0547">Nucleotide-binding</keyword>
<organism evidence="20">
    <name type="scientific">marine metagenome</name>
    <dbReference type="NCBI Taxonomy" id="408172"/>
    <lineage>
        <taxon>unclassified sequences</taxon>
        <taxon>metagenomes</taxon>
        <taxon>ecological metagenomes</taxon>
    </lineage>
</organism>
<dbReference type="GO" id="GO:0046872">
    <property type="term" value="F:metal ion binding"/>
    <property type="evidence" value="ECO:0007669"/>
    <property type="project" value="UniProtKB-KW"/>
</dbReference>
<sequence length="368" mass="41179">MKTLKVNLPGREYQIDIGLNILDKQLLKVVKLNAAEHVVVVTNTTLHDLYPDFIFNVLAVSGVKVSTCVLPDGEQYKNLETLSLIFDFLMNVSANRKTLLIAFGGGVIGDMAGFAASTFVRGIPFIQVPTTLLADVDSSVGGKTAVNHPAGKNTIGSFKQPEYVCIELAFLKTLPSRELKAGYMELLKHGLIQDAEFFNFTQQHTLEPLNFDYLEEAIFRSCEIKGRVVEQDETEKGLRANLNFGHTLGHLIETHAGYGKYLHGEAVGTGMLFAAFVSWRWNELAQNEWELISSSLTQNLLPVKLLKLDYETFRNLILHDKKAQKQAVNFILLKKLGESFILPETSVEKLWDELKLFAQKFPGMISLE</sequence>
<evidence type="ECO:0000256" key="17">
    <source>
        <dbReference type="ARBA" id="ARBA00023285"/>
    </source>
</evidence>
<evidence type="ECO:0000256" key="15">
    <source>
        <dbReference type="ARBA" id="ARBA00023141"/>
    </source>
</evidence>
<dbReference type="InterPro" id="IPR056179">
    <property type="entry name" value="DHQS_C"/>
</dbReference>
<dbReference type="PANTHER" id="PTHR43622:SF7">
    <property type="entry name" value="3-DEHYDROQUINATE SYNTHASE, CHLOROPLASTIC"/>
    <property type="match status" value="1"/>
</dbReference>
<dbReference type="GO" id="GO:0000166">
    <property type="term" value="F:nucleotide binding"/>
    <property type="evidence" value="ECO:0007669"/>
    <property type="project" value="UniProtKB-KW"/>
</dbReference>
<evidence type="ECO:0000256" key="14">
    <source>
        <dbReference type="ARBA" id="ARBA00023027"/>
    </source>
</evidence>
<evidence type="ECO:0000256" key="4">
    <source>
        <dbReference type="ARBA" id="ARBA00004496"/>
    </source>
</evidence>
<feature type="domain" description="3-dehydroquinate synthase C-terminal" evidence="19">
    <location>
        <begin position="182"/>
        <end position="323"/>
    </location>
</feature>
<keyword evidence="13" id="KW-0862">Zinc</keyword>
<feature type="domain" description="3-dehydroquinate synthase N-terminal" evidence="18">
    <location>
        <begin position="68"/>
        <end position="180"/>
    </location>
</feature>
<dbReference type="InterPro" id="IPR050071">
    <property type="entry name" value="Dehydroquinate_synthase"/>
</dbReference>
<dbReference type="Gene3D" id="1.20.1090.10">
    <property type="entry name" value="Dehydroquinate synthase-like - alpha domain"/>
    <property type="match status" value="1"/>
</dbReference>
<gene>
    <name evidence="20" type="ORF">METZ01_LOCUS14133</name>
</gene>
<comment type="subcellular location">
    <subcellularLocation>
        <location evidence="4">Cytoplasm</location>
    </subcellularLocation>
</comment>
<dbReference type="GO" id="GO:0005737">
    <property type="term" value="C:cytoplasm"/>
    <property type="evidence" value="ECO:0007669"/>
    <property type="project" value="UniProtKB-SubCell"/>
</dbReference>
<dbReference type="GO" id="GO:0008652">
    <property type="term" value="P:amino acid biosynthetic process"/>
    <property type="evidence" value="ECO:0007669"/>
    <property type="project" value="UniProtKB-KW"/>
</dbReference>
<dbReference type="Pfam" id="PF01761">
    <property type="entry name" value="DHQ_synthase"/>
    <property type="match status" value="1"/>
</dbReference>
<dbReference type="SUPFAM" id="SSF56796">
    <property type="entry name" value="Dehydroquinate synthase-like"/>
    <property type="match status" value="1"/>
</dbReference>
<keyword evidence="15" id="KW-0057">Aromatic amino acid biosynthesis</keyword>
<evidence type="ECO:0000256" key="3">
    <source>
        <dbReference type="ARBA" id="ARBA00001941"/>
    </source>
</evidence>
<dbReference type="GO" id="GO:0009073">
    <property type="term" value="P:aromatic amino acid family biosynthetic process"/>
    <property type="evidence" value="ECO:0007669"/>
    <property type="project" value="UniProtKB-KW"/>
</dbReference>
<dbReference type="FunFam" id="3.40.50.1970:FF:000001">
    <property type="entry name" value="3-dehydroquinate synthase"/>
    <property type="match status" value="1"/>
</dbReference>
<dbReference type="NCBIfam" id="TIGR01357">
    <property type="entry name" value="aroB"/>
    <property type="match status" value="1"/>
</dbReference>
<comment type="pathway">
    <text evidence="5">Metabolic intermediate biosynthesis; chorismate biosynthesis; chorismate from D-erythrose 4-phosphate and phosphoenolpyruvate: step 2/7.</text>
</comment>
<dbReference type="EC" id="4.2.3.4" evidence="7"/>
<evidence type="ECO:0000256" key="9">
    <source>
        <dbReference type="ARBA" id="ARBA00022490"/>
    </source>
</evidence>
<evidence type="ECO:0000256" key="1">
    <source>
        <dbReference type="ARBA" id="ARBA00001393"/>
    </source>
</evidence>
<keyword evidence="14" id="KW-0520">NAD</keyword>
<evidence type="ECO:0000256" key="2">
    <source>
        <dbReference type="ARBA" id="ARBA00001911"/>
    </source>
</evidence>
<comment type="catalytic activity">
    <reaction evidence="1">
        <text>7-phospho-2-dehydro-3-deoxy-D-arabino-heptonate = 3-dehydroquinate + phosphate</text>
        <dbReference type="Rhea" id="RHEA:21968"/>
        <dbReference type="ChEBI" id="CHEBI:32364"/>
        <dbReference type="ChEBI" id="CHEBI:43474"/>
        <dbReference type="ChEBI" id="CHEBI:58394"/>
        <dbReference type="EC" id="4.2.3.4"/>
    </reaction>
</comment>
<dbReference type="Pfam" id="PF24621">
    <property type="entry name" value="DHQS_C"/>
    <property type="match status" value="1"/>
</dbReference>
<dbReference type="GO" id="GO:0003856">
    <property type="term" value="F:3-dehydroquinate synthase activity"/>
    <property type="evidence" value="ECO:0007669"/>
    <property type="project" value="UniProtKB-EC"/>
</dbReference>
<protein>
    <recommendedName>
        <fullName evidence="8">3-dehydroquinate synthase</fullName>
        <ecNumber evidence="7">4.2.3.4</ecNumber>
    </recommendedName>
</protein>
<evidence type="ECO:0000256" key="6">
    <source>
        <dbReference type="ARBA" id="ARBA00005412"/>
    </source>
</evidence>
<dbReference type="InterPro" id="IPR030960">
    <property type="entry name" value="DHQS/DOIS_N"/>
</dbReference>
<comment type="cofactor">
    <cofactor evidence="2">
        <name>NAD(+)</name>
        <dbReference type="ChEBI" id="CHEBI:57540"/>
    </cofactor>
</comment>
<dbReference type="CDD" id="cd08195">
    <property type="entry name" value="DHQS"/>
    <property type="match status" value="1"/>
</dbReference>
<dbReference type="AlphaFoldDB" id="A0A381P4N8"/>
<evidence type="ECO:0000259" key="18">
    <source>
        <dbReference type="Pfam" id="PF01761"/>
    </source>
</evidence>